<dbReference type="Gene3D" id="2.60.40.790">
    <property type="match status" value="1"/>
</dbReference>
<proteinExistence type="inferred from homology"/>
<feature type="domain" description="SHSP" evidence="3">
    <location>
        <begin position="47"/>
        <end position="156"/>
    </location>
</feature>
<evidence type="ECO:0000313" key="5">
    <source>
        <dbReference type="Proteomes" id="UP001596183"/>
    </source>
</evidence>
<accession>A0ABW0XZA2</accession>
<protein>
    <submittedName>
        <fullName evidence="4">Hsp20/alpha crystallin family protein</fullName>
    </submittedName>
</protein>
<gene>
    <name evidence="4" type="ORF">ACFP2V_30000</name>
</gene>
<dbReference type="InterPro" id="IPR002068">
    <property type="entry name" value="A-crystallin/Hsp20_dom"/>
</dbReference>
<sequence length="156" mass="17298">MSHPARRSRGSFSGWDVLRELDDLRSRMEHLAHSTFPFPGDDFSEAGTAGAWTPPADVEDTGDAHVVELELAGVDKDQIDVEVSDGELAVHGEIEERERTGMLRRHTRHVGRFHYRTTLPPDADIEHISAELANGVLTVRVPKTGKATPRRIEITG</sequence>
<evidence type="ECO:0000313" key="4">
    <source>
        <dbReference type="EMBL" id="MFC5674156.1"/>
    </source>
</evidence>
<dbReference type="EMBL" id="JBHSPC010000101">
    <property type="protein sequence ID" value="MFC5674156.1"/>
    <property type="molecule type" value="Genomic_DNA"/>
</dbReference>
<dbReference type="InterPro" id="IPR008978">
    <property type="entry name" value="HSP20-like_chaperone"/>
</dbReference>
<dbReference type="SUPFAM" id="SSF49764">
    <property type="entry name" value="HSP20-like chaperones"/>
    <property type="match status" value="1"/>
</dbReference>
<dbReference type="PROSITE" id="PS01031">
    <property type="entry name" value="SHSP"/>
    <property type="match status" value="1"/>
</dbReference>
<comment type="caution">
    <text evidence="4">The sequence shown here is derived from an EMBL/GenBank/DDBJ whole genome shotgun (WGS) entry which is preliminary data.</text>
</comment>
<evidence type="ECO:0000256" key="2">
    <source>
        <dbReference type="RuleBase" id="RU003616"/>
    </source>
</evidence>
<keyword evidence="5" id="KW-1185">Reference proteome</keyword>
<comment type="similarity">
    <text evidence="1 2">Belongs to the small heat shock protein (HSP20) family.</text>
</comment>
<evidence type="ECO:0000259" key="3">
    <source>
        <dbReference type="PROSITE" id="PS01031"/>
    </source>
</evidence>
<name>A0ABW0XZA2_9ACTN</name>
<dbReference type="Pfam" id="PF00011">
    <property type="entry name" value="HSP20"/>
    <property type="match status" value="1"/>
</dbReference>
<dbReference type="Proteomes" id="UP001596183">
    <property type="component" value="Unassembled WGS sequence"/>
</dbReference>
<organism evidence="4 5">
    <name type="scientific">Streptomyces incanus</name>
    <dbReference type="NCBI Taxonomy" id="887453"/>
    <lineage>
        <taxon>Bacteria</taxon>
        <taxon>Bacillati</taxon>
        <taxon>Actinomycetota</taxon>
        <taxon>Actinomycetes</taxon>
        <taxon>Kitasatosporales</taxon>
        <taxon>Streptomycetaceae</taxon>
        <taxon>Streptomyces</taxon>
    </lineage>
</organism>
<reference evidence="5" key="1">
    <citation type="journal article" date="2019" name="Int. J. Syst. Evol. Microbiol.">
        <title>The Global Catalogue of Microorganisms (GCM) 10K type strain sequencing project: providing services to taxonomists for standard genome sequencing and annotation.</title>
        <authorList>
            <consortium name="The Broad Institute Genomics Platform"/>
            <consortium name="The Broad Institute Genome Sequencing Center for Infectious Disease"/>
            <person name="Wu L."/>
            <person name="Ma J."/>
        </authorList>
    </citation>
    <scope>NUCLEOTIDE SEQUENCE [LARGE SCALE GENOMIC DNA]</scope>
    <source>
        <strain evidence="5">JCM 13852</strain>
    </source>
</reference>
<evidence type="ECO:0000256" key="1">
    <source>
        <dbReference type="PROSITE-ProRule" id="PRU00285"/>
    </source>
</evidence>
<dbReference type="CDD" id="cd06464">
    <property type="entry name" value="ACD_sHsps-like"/>
    <property type="match status" value="1"/>
</dbReference>
<dbReference type="InterPro" id="IPR031107">
    <property type="entry name" value="Small_HSP"/>
</dbReference>
<dbReference type="PANTHER" id="PTHR11527">
    <property type="entry name" value="HEAT-SHOCK PROTEIN 20 FAMILY MEMBER"/>
    <property type="match status" value="1"/>
</dbReference>
<dbReference type="RefSeq" id="WP_381218437.1">
    <property type="nucleotide sequence ID" value="NZ_JBHSPC010000101.1"/>
</dbReference>